<accession>A0A538U9D7</accession>
<evidence type="ECO:0000313" key="4">
    <source>
        <dbReference type="Proteomes" id="UP000319771"/>
    </source>
</evidence>
<feature type="compositionally biased region" description="Pro residues" evidence="1">
    <location>
        <begin position="29"/>
        <end position="38"/>
    </location>
</feature>
<keyword evidence="2" id="KW-0812">Transmembrane</keyword>
<protein>
    <submittedName>
        <fullName evidence="3">Polymer-forming cytoskeletal protein</fullName>
    </submittedName>
</protein>
<evidence type="ECO:0000256" key="1">
    <source>
        <dbReference type="SAM" id="MobiDB-lite"/>
    </source>
</evidence>
<feature type="transmembrane region" description="Helical" evidence="2">
    <location>
        <begin position="159"/>
        <end position="187"/>
    </location>
</feature>
<sequence length="407" mass="41435">MQFRPVPAESVPDLPSRRARRAASAPAPAATPPAPVAPVAPEEPESPEPPTTPTARPAVEIGGHSRSGDVVRFGSDIHVSEGQTIDGDVVAMGGDVRVDGRVEGDVVAMGGDVILSSTGDVEGEVVTLGGHLRESPGSHVGGQRVTAGGVPRGMFGAPFLGLLGLVGSGLKAAWAIAKMVIMLLIAWGFTQLAPMRTRTAFDAVKREALMCFGIGLLAWALIIPSILALVLVVAILCITIIGIPIALAVVLAYVLGMMMLVLWGYVVGAAVLGERLSRQLGRSAASLTLMAAWGIVAVTSIRVVGHLFGGLPMGGFPGGMLVLLATVLGCALTTIGAGALLRTQWRRETLDQWWPGRAAAPAGGAPPTPPSAPPPAAPPAPGGAPPPAWTDIPPPPMPAGDPPPPVA</sequence>
<feature type="region of interest" description="Disordered" evidence="1">
    <location>
        <begin position="356"/>
        <end position="407"/>
    </location>
</feature>
<reference evidence="3 4" key="1">
    <citation type="journal article" date="2019" name="Nat. Microbiol.">
        <title>Mediterranean grassland soil C-N compound turnover is dependent on rainfall and depth, and is mediated by genomically divergent microorganisms.</title>
        <authorList>
            <person name="Diamond S."/>
            <person name="Andeer P.F."/>
            <person name="Li Z."/>
            <person name="Crits-Christoph A."/>
            <person name="Burstein D."/>
            <person name="Anantharaman K."/>
            <person name="Lane K.R."/>
            <person name="Thomas B.C."/>
            <person name="Pan C."/>
            <person name="Northen T.R."/>
            <person name="Banfield J.F."/>
        </authorList>
    </citation>
    <scope>NUCLEOTIDE SEQUENCE [LARGE SCALE GENOMIC DNA]</scope>
    <source>
        <strain evidence="3">WS_11</strain>
    </source>
</reference>
<comment type="caution">
    <text evidence="3">The sequence shown here is derived from an EMBL/GenBank/DDBJ whole genome shotgun (WGS) entry which is preliminary data.</text>
</comment>
<feature type="compositionally biased region" description="Pro residues" evidence="1">
    <location>
        <begin position="364"/>
        <end position="407"/>
    </location>
</feature>
<evidence type="ECO:0000256" key="2">
    <source>
        <dbReference type="SAM" id="Phobius"/>
    </source>
</evidence>
<dbReference type="Proteomes" id="UP000319771">
    <property type="component" value="Unassembled WGS sequence"/>
</dbReference>
<name>A0A538U9D7_UNCEI</name>
<dbReference type="AlphaFoldDB" id="A0A538U9D7"/>
<proteinExistence type="predicted"/>
<evidence type="ECO:0000313" key="3">
    <source>
        <dbReference type="EMBL" id="TMQ72512.1"/>
    </source>
</evidence>
<feature type="transmembrane region" description="Helical" evidence="2">
    <location>
        <begin position="247"/>
        <end position="272"/>
    </location>
</feature>
<gene>
    <name evidence="3" type="ORF">E6K81_07165</name>
</gene>
<feature type="region of interest" description="Disordered" evidence="1">
    <location>
        <begin position="1"/>
        <end position="67"/>
    </location>
</feature>
<keyword evidence="2" id="KW-0472">Membrane</keyword>
<dbReference type="EMBL" id="VBPB01000105">
    <property type="protein sequence ID" value="TMQ72512.1"/>
    <property type="molecule type" value="Genomic_DNA"/>
</dbReference>
<organism evidence="3 4">
    <name type="scientific">Eiseniibacteriota bacterium</name>
    <dbReference type="NCBI Taxonomy" id="2212470"/>
    <lineage>
        <taxon>Bacteria</taxon>
        <taxon>Candidatus Eiseniibacteriota</taxon>
    </lineage>
</organism>
<feature type="transmembrane region" description="Helical" evidence="2">
    <location>
        <begin position="208"/>
        <end position="241"/>
    </location>
</feature>
<feature type="transmembrane region" description="Helical" evidence="2">
    <location>
        <begin position="320"/>
        <end position="341"/>
    </location>
</feature>
<feature type="transmembrane region" description="Helical" evidence="2">
    <location>
        <begin position="284"/>
        <end position="308"/>
    </location>
</feature>
<keyword evidence="2" id="KW-1133">Transmembrane helix</keyword>